<name>A0A2V2YL87_9BACL</name>
<dbReference type="PROSITE" id="PS50924">
    <property type="entry name" value="MHYT"/>
    <property type="match status" value="1"/>
</dbReference>
<dbReference type="SMART" id="SM00052">
    <property type="entry name" value="EAL"/>
    <property type="match status" value="1"/>
</dbReference>
<dbReference type="OrthoDB" id="9759607at2"/>
<dbReference type="RefSeq" id="WP_110046779.1">
    <property type="nucleotide sequence ID" value="NZ_CP054612.1"/>
</dbReference>
<feature type="transmembrane region" description="Helical" evidence="1">
    <location>
        <begin position="6"/>
        <end position="31"/>
    </location>
</feature>
<evidence type="ECO:0000259" key="2">
    <source>
        <dbReference type="PROSITE" id="PS50883"/>
    </source>
</evidence>
<dbReference type="PANTHER" id="PTHR44757:SF2">
    <property type="entry name" value="BIOFILM ARCHITECTURE MAINTENANCE PROTEIN MBAA"/>
    <property type="match status" value="1"/>
</dbReference>
<dbReference type="NCBIfam" id="TIGR00254">
    <property type="entry name" value="GGDEF"/>
    <property type="match status" value="1"/>
</dbReference>
<evidence type="ECO:0000313" key="6">
    <source>
        <dbReference type="Proteomes" id="UP000246635"/>
    </source>
</evidence>
<feature type="transmembrane region" description="Helical" evidence="1">
    <location>
        <begin position="110"/>
        <end position="131"/>
    </location>
</feature>
<dbReference type="GO" id="GO:0016020">
    <property type="term" value="C:membrane"/>
    <property type="evidence" value="ECO:0007669"/>
    <property type="project" value="UniProtKB-UniRule"/>
</dbReference>
<feature type="transmembrane region" description="Helical" evidence="1">
    <location>
        <begin position="217"/>
        <end position="240"/>
    </location>
</feature>
<keyword evidence="6" id="KW-1185">Reference proteome</keyword>
<dbReference type="InterPro" id="IPR005330">
    <property type="entry name" value="MHYT_dom"/>
</dbReference>
<dbReference type="InterPro" id="IPR000160">
    <property type="entry name" value="GGDEF_dom"/>
</dbReference>
<gene>
    <name evidence="5" type="ORF">DFQ01_1317</name>
</gene>
<dbReference type="InterPro" id="IPR035919">
    <property type="entry name" value="EAL_sf"/>
</dbReference>
<dbReference type="EMBL" id="QGTQ01000031">
    <property type="protein sequence ID" value="PWV94378.1"/>
    <property type="molecule type" value="Genomic_DNA"/>
</dbReference>
<dbReference type="SMART" id="SM00267">
    <property type="entry name" value="GGDEF"/>
    <property type="match status" value="1"/>
</dbReference>
<evidence type="ECO:0000259" key="4">
    <source>
        <dbReference type="PROSITE" id="PS50924"/>
    </source>
</evidence>
<dbReference type="SUPFAM" id="SSF141868">
    <property type="entry name" value="EAL domain-like"/>
    <property type="match status" value="1"/>
</dbReference>
<feature type="transmembrane region" description="Helical" evidence="1">
    <location>
        <begin position="80"/>
        <end position="98"/>
    </location>
</feature>
<dbReference type="InterPro" id="IPR029787">
    <property type="entry name" value="Nucleotide_cyclase"/>
</dbReference>
<evidence type="ECO:0000259" key="3">
    <source>
        <dbReference type="PROSITE" id="PS50887"/>
    </source>
</evidence>
<dbReference type="PANTHER" id="PTHR44757">
    <property type="entry name" value="DIGUANYLATE CYCLASE DGCP"/>
    <property type="match status" value="1"/>
</dbReference>
<comment type="caution">
    <text evidence="5">The sequence shown here is derived from an EMBL/GenBank/DDBJ whole genome shotgun (WGS) entry which is preliminary data.</text>
</comment>
<dbReference type="Pfam" id="PF03707">
    <property type="entry name" value="MHYT"/>
    <property type="match status" value="2"/>
</dbReference>
<keyword evidence="1" id="KW-0472">Membrane</keyword>
<keyword evidence="1" id="KW-0812">Transmembrane</keyword>
<dbReference type="InterPro" id="IPR052155">
    <property type="entry name" value="Biofilm_reg_signaling"/>
</dbReference>
<dbReference type="SUPFAM" id="SSF55073">
    <property type="entry name" value="Nucleotide cyclase"/>
    <property type="match status" value="1"/>
</dbReference>
<dbReference type="InterPro" id="IPR001633">
    <property type="entry name" value="EAL_dom"/>
</dbReference>
<proteinExistence type="predicted"/>
<feature type="transmembrane region" description="Helical" evidence="1">
    <location>
        <begin position="174"/>
        <end position="197"/>
    </location>
</feature>
<feature type="domain" description="GGDEF" evidence="3">
    <location>
        <begin position="275"/>
        <end position="407"/>
    </location>
</feature>
<organism evidence="5 6">
    <name type="scientific">Paenibacillus cellulosilyticus</name>
    <dbReference type="NCBI Taxonomy" id="375489"/>
    <lineage>
        <taxon>Bacteria</taxon>
        <taxon>Bacillati</taxon>
        <taxon>Bacillota</taxon>
        <taxon>Bacilli</taxon>
        <taxon>Bacillales</taxon>
        <taxon>Paenibacillaceae</taxon>
        <taxon>Paenibacillus</taxon>
    </lineage>
</organism>
<accession>A0A2V2YL87</accession>
<dbReference type="Proteomes" id="UP000246635">
    <property type="component" value="Unassembled WGS sequence"/>
</dbReference>
<feature type="domain" description="EAL" evidence="2">
    <location>
        <begin position="416"/>
        <end position="670"/>
    </location>
</feature>
<feature type="domain" description="MHYT" evidence="4">
    <location>
        <begin position="8"/>
        <end position="202"/>
    </location>
</feature>
<feature type="transmembrane region" description="Helical" evidence="1">
    <location>
        <begin position="43"/>
        <end position="68"/>
    </location>
</feature>
<dbReference type="AlphaFoldDB" id="A0A2V2YL87"/>
<evidence type="ECO:0000313" key="5">
    <source>
        <dbReference type="EMBL" id="PWV94378.1"/>
    </source>
</evidence>
<dbReference type="CDD" id="cd01948">
    <property type="entry name" value="EAL"/>
    <property type="match status" value="1"/>
</dbReference>
<dbReference type="CDD" id="cd01949">
    <property type="entry name" value="GGDEF"/>
    <property type="match status" value="1"/>
</dbReference>
<keyword evidence="1" id="KW-1133">Transmembrane helix</keyword>
<reference evidence="5 6" key="1">
    <citation type="submission" date="2018-05" db="EMBL/GenBank/DDBJ databases">
        <title>Genomic Encyclopedia of Type Strains, Phase III (KMG-III): the genomes of soil and plant-associated and newly described type strains.</title>
        <authorList>
            <person name="Whitman W."/>
        </authorList>
    </citation>
    <scope>NUCLEOTIDE SEQUENCE [LARGE SCALE GENOMIC DNA]</scope>
    <source>
        <strain evidence="5 6">CECT 5696</strain>
    </source>
</reference>
<dbReference type="Gene3D" id="3.30.70.270">
    <property type="match status" value="1"/>
</dbReference>
<feature type="transmembrane region" description="Helical" evidence="1">
    <location>
        <begin position="143"/>
        <end position="162"/>
    </location>
</feature>
<sequence length="693" mass="76854">MVMLHGTYNIGIVLLSFLIATLSSFSALNMIGRVWRSRGRSRWGWITSGAIVMGSGIWSTHFVGMLAYHLQMPLTFDVESTALSMVVSILSSFIAFYITQREQIGLGRIAIGGLIMGAGIAAMHYIGMAAVSIPGVTMNYDPFYWILSILVAIIVSYAALFMMSRFRSGFEGLFVSKLAAAILMGLAVCGMHYTGMASVSFWCSVPSAIDATTDNNIFLLGVVTLSIATLLLVSWGAMFIDRAFLERMAYKDQLTGLPNRYELSRRFETFLSRSSRGAILFVDIDQFKSINDTLGHDVGDLLVLDASRRFEALANKQLMVFRIGGDEFLLIAEGANQAQAENLAQRILSRIHQPFYIESNELFVSCSIGIALYPEHGSDRSSLMRSSDAAMYEAKAAGKNRYELFNPELQERLIRRMQLENDLRKAIEYGGQFIVHYQPKWDTRIGRPVGFEALVRWDHPELGIVAPSEFIPIAEETGIIVGLSRFVLRQACRDCMRWEQSGLGTYTVSVNTSVRLFDSQILFEMVKECLQESKLPSDRLELEITESIVIHDMNEVIRQLNQLREIGVKASMDDFGAGYSSLGSLDLIPIDTVKIDRLFISQSHIPARRAIIRTIVTLAQQLNLEVVAEGVEEEEQVTLLTEAGCSIIQGYYFGKPMGAPQVIAYLKEYGSEAKLETAAGAGIDSDIGGKSSN</sequence>
<dbReference type="Pfam" id="PF00990">
    <property type="entry name" value="GGDEF"/>
    <property type="match status" value="1"/>
</dbReference>
<dbReference type="PROSITE" id="PS50887">
    <property type="entry name" value="GGDEF"/>
    <property type="match status" value="1"/>
</dbReference>
<protein>
    <submittedName>
        <fullName evidence="5">Diguanylate cyclase/phosphodiesterase</fullName>
    </submittedName>
</protein>
<dbReference type="Pfam" id="PF00563">
    <property type="entry name" value="EAL"/>
    <property type="match status" value="1"/>
</dbReference>
<dbReference type="Gene3D" id="3.20.20.450">
    <property type="entry name" value="EAL domain"/>
    <property type="match status" value="1"/>
</dbReference>
<dbReference type="InterPro" id="IPR043128">
    <property type="entry name" value="Rev_trsase/Diguanyl_cyclase"/>
</dbReference>
<dbReference type="PROSITE" id="PS50883">
    <property type="entry name" value="EAL"/>
    <property type="match status" value="1"/>
</dbReference>
<evidence type="ECO:0000256" key="1">
    <source>
        <dbReference type="PROSITE-ProRule" id="PRU00244"/>
    </source>
</evidence>